<dbReference type="Proteomes" id="UP000632766">
    <property type="component" value="Unassembled WGS sequence"/>
</dbReference>
<protein>
    <submittedName>
        <fullName evidence="1">Uncharacterized protein</fullName>
    </submittedName>
</protein>
<accession>A0A8J7HWF7</accession>
<dbReference type="EMBL" id="JAECZC010000046">
    <property type="protein sequence ID" value="MBH8564542.1"/>
    <property type="molecule type" value="Genomic_DNA"/>
</dbReference>
<gene>
    <name evidence="1" type="ORF">I8748_20540</name>
</gene>
<proteinExistence type="predicted"/>
<name>A0A8J7HWF7_9NOST</name>
<comment type="caution">
    <text evidence="1">The sequence shown here is derived from an EMBL/GenBank/DDBJ whole genome shotgun (WGS) entry which is preliminary data.</text>
</comment>
<reference evidence="1 2" key="1">
    <citation type="journal article" date="2021" name="Int. J. Syst. Evol. Microbiol.">
        <title>Amazonocrinis nigriterrae gen. nov., sp. nov., Atlanticothrix silvestris gen. nov., sp. nov. and Dendronalium phyllosphericum gen. nov., sp. nov., nostocacean cyanobacteria from Brazilian environments.</title>
        <authorList>
            <person name="Alvarenga D.O."/>
            <person name="Andreote A.P.D."/>
            <person name="Branco L.H.Z."/>
            <person name="Delbaje E."/>
            <person name="Cruz R.B."/>
            <person name="Varani A.M."/>
            <person name="Fiore M.F."/>
        </authorList>
    </citation>
    <scope>NUCLEOTIDE SEQUENCE [LARGE SCALE GENOMIC DNA]</scope>
    <source>
        <strain evidence="1 2">CENA67</strain>
    </source>
</reference>
<evidence type="ECO:0000313" key="2">
    <source>
        <dbReference type="Proteomes" id="UP000632766"/>
    </source>
</evidence>
<keyword evidence="2" id="KW-1185">Reference proteome</keyword>
<sequence length="82" mass="9269">MAGQMCWLPTKGSNGELILHLRTAPSQPWQPYRSRMEAVPDYDIPHGSKGWATYQKLRQLGWTLIPTAQAKTITFAQKLKTA</sequence>
<dbReference type="RefSeq" id="WP_198126376.1">
    <property type="nucleotide sequence ID" value="NZ_JAECZC010000046.1"/>
</dbReference>
<organism evidence="1 2">
    <name type="scientific">Amazonocrinis nigriterrae CENA67</name>
    <dbReference type="NCBI Taxonomy" id="2794033"/>
    <lineage>
        <taxon>Bacteria</taxon>
        <taxon>Bacillati</taxon>
        <taxon>Cyanobacteriota</taxon>
        <taxon>Cyanophyceae</taxon>
        <taxon>Nostocales</taxon>
        <taxon>Nostocaceae</taxon>
        <taxon>Amazonocrinis</taxon>
        <taxon>Amazonocrinis nigriterrae</taxon>
    </lineage>
</organism>
<dbReference type="AlphaFoldDB" id="A0A8J7HWF7"/>
<evidence type="ECO:0000313" key="1">
    <source>
        <dbReference type="EMBL" id="MBH8564542.1"/>
    </source>
</evidence>